<feature type="region of interest" description="Disordered" evidence="1">
    <location>
        <begin position="779"/>
        <end position="808"/>
    </location>
</feature>
<dbReference type="InterPro" id="IPR011635">
    <property type="entry name" value="CARDB"/>
</dbReference>
<accession>A0A897N154</accession>
<dbReference type="InterPro" id="IPR013783">
    <property type="entry name" value="Ig-like_fold"/>
</dbReference>
<dbReference type="InterPro" id="IPR017868">
    <property type="entry name" value="Filamin/ABP280_repeat-like"/>
</dbReference>
<evidence type="ECO:0000259" key="2">
    <source>
        <dbReference type="Pfam" id="PF07705"/>
    </source>
</evidence>
<dbReference type="Gene3D" id="2.160.20.110">
    <property type="match status" value="1"/>
</dbReference>
<dbReference type="PANTHER" id="PTHR37947">
    <property type="entry name" value="BLL2462 PROTEIN"/>
    <property type="match status" value="1"/>
</dbReference>
<dbReference type="PROSITE" id="PS50194">
    <property type="entry name" value="FILAMIN_REPEAT"/>
    <property type="match status" value="2"/>
</dbReference>
<reference evidence="3 4" key="1">
    <citation type="submission" date="2020-11" db="EMBL/GenBank/DDBJ databases">
        <title>Carbohydrate-dependent, anaerobic sulfur respiration: A novel catabolism in halophilic archaea.</title>
        <authorList>
            <person name="Sorokin D.Y."/>
            <person name="Messina E."/>
            <person name="Smedile F."/>
            <person name="La Cono V."/>
            <person name="Hallsworth J.E."/>
            <person name="Yakimov M.M."/>
        </authorList>
    </citation>
    <scope>NUCLEOTIDE SEQUENCE [LARGE SCALE GENOMIC DNA]</scope>
    <source>
        <strain evidence="3 4">HSR12-2</strain>
    </source>
</reference>
<evidence type="ECO:0000256" key="1">
    <source>
        <dbReference type="SAM" id="MobiDB-lite"/>
    </source>
</evidence>
<dbReference type="Pfam" id="PF07705">
    <property type="entry name" value="CARDB"/>
    <property type="match status" value="3"/>
</dbReference>
<keyword evidence="4" id="KW-1185">Reference proteome</keyword>
<dbReference type="Gene3D" id="2.60.40.10">
    <property type="entry name" value="Immunoglobulins"/>
    <property type="match status" value="3"/>
</dbReference>
<evidence type="ECO:0000313" key="4">
    <source>
        <dbReference type="Proteomes" id="UP000662973"/>
    </source>
</evidence>
<proteinExistence type="predicted"/>
<protein>
    <submittedName>
        <fullName evidence="3">Cell surface protein</fullName>
    </submittedName>
</protein>
<organism evidence="3 4">
    <name type="scientific">Halapricum desulfuricans</name>
    <dbReference type="NCBI Taxonomy" id="2841257"/>
    <lineage>
        <taxon>Archaea</taxon>
        <taxon>Methanobacteriati</taxon>
        <taxon>Methanobacteriota</taxon>
        <taxon>Stenosarchaea group</taxon>
        <taxon>Halobacteria</taxon>
        <taxon>Halobacteriales</taxon>
        <taxon>Haloarculaceae</taxon>
        <taxon>Halapricum</taxon>
    </lineage>
</organism>
<feature type="domain" description="CARDB" evidence="2">
    <location>
        <begin position="511"/>
        <end position="589"/>
    </location>
</feature>
<feature type="domain" description="CARDB" evidence="2">
    <location>
        <begin position="412"/>
        <end position="494"/>
    </location>
</feature>
<evidence type="ECO:0000313" key="3">
    <source>
        <dbReference type="EMBL" id="QSG08080.1"/>
    </source>
</evidence>
<dbReference type="AlphaFoldDB" id="A0A897N154"/>
<dbReference type="EMBL" id="CP064788">
    <property type="protein sequence ID" value="QSG08080.1"/>
    <property type="molecule type" value="Genomic_DNA"/>
</dbReference>
<sequence length="835" mass="86553">MTLLALFMVGVAIFATPTTAAEDVSLDEMEGNGTADDPYVITNARELQAIEQDKNAHYILGNDIDASGTENWNNGQGFNPIGTPSDGFGGTLDGRDHSVTSIEIFRPGTEFGGIFKLINSDGSIENITFSNVLINVDGWAGGITMRNEGTITNVVVTGEVRAYRAGAVARTAYGQVERVATNVTLDSPINAGIAPNLWASTSQVYVGGISLSDGNGIYKDVNMDSQALGSVRNARVDIASVNTGISGKTRRTQDVVINTQVENPVGANDDDAVRDVYWSEAISGATSQHGTELTREQMTGQEAAEHMDGLDFEAVWTTTDGLPVQQWRIQDLSLRVNDRQLMVGKSTDATVTLEMAASDNTTATTTAEYDLNTSAATIENGTLEATDCGTAELTASVAGHSDTVTVAMLAPPELGVADATTGDALVARDSTVTVDTTVENVGDLEGSDTFDLEVDGETVDSTTVAVDGREERSVAFRWTPTETGSYTLTVGEETVGTVEVVEPPEVAVTDASVEADGLLVGREATVSTTLENPDRLAGSETATLVAGDTVVESRDVSVAAETTDTAAFTWTPDEPGTYNLTVNSVDAGTVEAVPRSAVSMTNVTAAEQVLTGETAEVAAEIVNEADLPVETSVAYAVDDDHIETRSVTLDPGTNTVAFETELSETGTATHSVSVADATGDGETDVRSPARFDVTDLVAPETVDAGQEVTISATVANTGGVDGEATVDVTIDGATVTDKTVSVEADSSTRVSATFTLQAQGEHTYSVATGDDSMSSAITAESADSDQIPDQSTGGPTTQSGEETASGDGFGPGFGVVAALMAIIGCGVALRESSSL</sequence>
<dbReference type="Proteomes" id="UP000662973">
    <property type="component" value="Chromosome"/>
</dbReference>
<name>A0A897N154_9EURY</name>
<dbReference type="KEGG" id="hds:HSR122_0674"/>
<feature type="compositionally biased region" description="Polar residues" evidence="1">
    <location>
        <begin position="787"/>
        <end position="802"/>
    </location>
</feature>
<feature type="domain" description="CARDB" evidence="2">
    <location>
        <begin position="693"/>
        <end position="768"/>
    </location>
</feature>
<dbReference type="PANTHER" id="PTHR37947:SF1">
    <property type="entry name" value="BLL2462 PROTEIN"/>
    <property type="match status" value="1"/>
</dbReference>
<gene>
    <name evidence="3" type="ORF">HSR122_0674</name>
</gene>